<proteinExistence type="predicted"/>
<comment type="caution">
    <text evidence="2">The sequence shown here is derived from an EMBL/GenBank/DDBJ whole genome shotgun (WGS) entry which is preliminary data.</text>
</comment>
<dbReference type="EMBL" id="QFBC01000035">
    <property type="protein sequence ID" value="PWE52130.1"/>
    <property type="molecule type" value="Genomic_DNA"/>
</dbReference>
<evidence type="ECO:0000313" key="2">
    <source>
        <dbReference type="EMBL" id="PWE52130.1"/>
    </source>
</evidence>
<organism evidence="2 3">
    <name type="scientific">Metarhizobium album</name>
    <dbReference type="NCBI Taxonomy" id="2182425"/>
    <lineage>
        <taxon>Bacteria</taxon>
        <taxon>Pseudomonadati</taxon>
        <taxon>Pseudomonadota</taxon>
        <taxon>Alphaproteobacteria</taxon>
        <taxon>Hyphomicrobiales</taxon>
        <taxon>Rhizobiaceae</taxon>
        <taxon>Metarhizobium</taxon>
    </lineage>
</organism>
<dbReference type="InterPro" id="IPR011990">
    <property type="entry name" value="TPR-like_helical_dom_sf"/>
</dbReference>
<dbReference type="InterPro" id="IPR027417">
    <property type="entry name" value="P-loop_NTPase"/>
</dbReference>
<dbReference type="Proteomes" id="UP000245252">
    <property type="component" value="Unassembled WGS sequence"/>
</dbReference>
<reference evidence="2 3" key="1">
    <citation type="submission" date="2018-05" db="EMBL/GenBank/DDBJ databases">
        <title>The draft genome of strain NS-104.</title>
        <authorList>
            <person name="Hang P."/>
            <person name="Jiang J."/>
        </authorList>
    </citation>
    <scope>NUCLEOTIDE SEQUENCE [LARGE SCALE GENOMIC DNA]</scope>
    <source>
        <strain evidence="2 3">NS-104</strain>
    </source>
</reference>
<sequence>MIEAVKSQRCVLFLGAGASKEAKNLSGDKPPDSNQLRDILAEKFFRKTMTNRDVMGVAEMAIANSGSASQVYEEVRKAFTGFTPQAAHKLIPTFNWHAIATTNYDTIVEGAYEDVKTRMQQLVPIVKDDEPIDQRLREFSNPVPYLKLHGCLNHIHDSDIPPILSREVYSTYSKNRTRLFLRLQDMAFEHSFIFVGYRLDDSHIRDLIYNLGPGRRPRWYMVTPNAEQEDIDFWATKNVELIKAYFGGFMSALDKSVPPLFRRLSHSADVSDFPIRKFYSTHTVESDLANRSLRTDLTFIHSEMPIEAQTAEQFYSGYDTGWGAIVNRFDVRRQVEEDILFKAVLENEVPDGPVLIVAKGPAGSGKTVALKRSAYEAATVSNVIVLWFNSDGALRPAVFDELYELTQKPIYLFVDDVGLHVEELTTLLRHARVNKLPLVVVGAERDSDWHTYCGDLEREFPGPELKVRYLSRREINGLLDLLEKHNCLGLLAAESREERIRQFETVAERQLLVALHQLTQGRPFEEVLKLEHQRVSPEQARQLYLDIATMHQYSVSARAGTISRISGITFPDYQEKFFAPLLNIVKAETDRYSGDYSYRTRHARVAQLVFRQACSTDEQKADQFARIISGLDVGYSSDSRALEQISKGRALANTFAEPEPGRRIYEAAATVAPNQAFIYQQWALFELHHIRGSLDEAERRANQAHKIDEKNTAVIHTQAEIDRIRATKVSSALMKDQLRRRARERLNTLSNNSPYAVSSRCKLLVDEIAELNRELRDDGPEHEAIFFAEKTQEAENRIRLAMQQFPDDPDIAQIEARFREEINQEERALRALEKALRLRLRTH</sequence>
<dbReference type="SUPFAM" id="SSF52540">
    <property type="entry name" value="P-loop containing nucleoside triphosphate hydrolases"/>
    <property type="match status" value="1"/>
</dbReference>
<dbReference type="InterPro" id="IPR029035">
    <property type="entry name" value="DHS-like_NAD/FAD-binding_dom"/>
</dbReference>
<dbReference type="SUPFAM" id="SSF52467">
    <property type="entry name" value="DHS-like NAD/FAD-binding domain"/>
    <property type="match status" value="1"/>
</dbReference>
<dbReference type="Pfam" id="PF25199">
    <property type="entry name" value="nSTAND_NTPase5"/>
    <property type="match status" value="1"/>
</dbReference>
<dbReference type="SUPFAM" id="SSF48452">
    <property type="entry name" value="TPR-like"/>
    <property type="match status" value="1"/>
</dbReference>
<dbReference type="InterPro" id="IPR057574">
    <property type="entry name" value="nSTAND_NTPase5_dom"/>
</dbReference>
<accession>A0A2U2DFR1</accession>
<evidence type="ECO:0000313" key="3">
    <source>
        <dbReference type="Proteomes" id="UP000245252"/>
    </source>
</evidence>
<dbReference type="Gene3D" id="1.25.40.10">
    <property type="entry name" value="Tetratricopeptide repeat domain"/>
    <property type="match status" value="1"/>
</dbReference>
<name>A0A2U2DFR1_9HYPH</name>
<protein>
    <recommendedName>
        <fullName evidence="1">Novel STAND NTPase 5 domain-containing protein</fullName>
    </recommendedName>
</protein>
<gene>
    <name evidence="2" type="ORF">DEM27_32735</name>
</gene>
<keyword evidence="3" id="KW-1185">Reference proteome</keyword>
<dbReference type="AlphaFoldDB" id="A0A2U2DFR1"/>
<evidence type="ECO:0000259" key="1">
    <source>
        <dbReference type="Pfam" id="PF25199"/>
    </source>
</evidence>
<feature type="domain" description="Novel STAND NTPase 5" evidence="1">
    <location>
        <begin position="313"/>
        <end position="456"/>
    </location>
</feature>
<dbReference type="Pfam" id="PF13289">
    <property type="entry name" value="SIR2_2"/>
    <property type="match status" value="1"/>
</dbReference>